<dbReference type="InterPro" id="IPR017907">
    <property type="entry name" value="Znf_RING_CS"/>
</dbReference>
<dbReference type="Pfam" id="PF00097">
    <property type="entry name" value="zf-C3HC4"/>
    <property type="match status" value="1"/>
</dbReference>
<evidence type="ECO:0000256" key="3">
    <source>
        <dbReference type="ARBA" id="ARBA00022833"/>
    </source>
</evidence>
<dbReference type="AlphaFoldDB" id="A0A8K0GHY0"/>
<evidence type="ECO:0000256" key="2">
    <source>
        <dbReference type="ARBA" id="ARBA00022771"/>
    </source>
</evidence>
<dbReference type="PROSITE" id="PS00518">
    <property type="entry name" value="ZF_RING_1"/>
    <property type="match status" value="1"/>
</dbReference>
<proteinExistence type="predicted"/>
<feature type="domain" description="RING-type" evidence="5">
    <location>
        <begin position="24"/>
        <end position="62"/>
    </location>
</feature>
<dbReference type="PANTHER" id="PTHR22635:SF0">
    <property type="entry name" value="RING FINGER PROTEIN 207"/>
    <property type="match status" value="1"/>
</dbReference>
<keyword evidence="7" id="KW-1185">Reference proteome</keyword>
<dbReference type="PANTHER" id="PTHR22635">
    <property type="entry name" value="RING FINGER PROTEIN 207"/>
    <property type="match status" value="1"/>
</dbReference>
<dbReference type="EMBL" id="VTPC01000579">
    <property type="protein sequence ID" value="KAF2905250.1"/>
    <property type="molecule type" value="Genomic_DNA"/>
</dbReference>
<sequence>SCAFEMEPPGPKFEMDFSKNPLLCSICHDYFTEPCILNCYHTFCSRCLKGLEQDRRLTCPLCGQHTLLKDGSALPPPDTLMRQLIEIANSENPPCSNCDKRDRSNMFYCNTCGEHIHSF</sequence>
<dbReference type="OrthoDB" id="9049620at2759"/>
<dbReference type="InterPro" id="IPR001841">
    <property type="entry name" value="Znf_RING"/>
</dbReference>
<dbReference type="PROSITE" id="PS50089">
    <property type="entry name" value="ZF_RING_2"/>
    <property type="match status" value="1"/>
</dbReference>
<dbReference type="GO" id="GO:0005634">
    <property type="term" value="C:nucleus"/>
    <property type="evidence" value="ECO:0007669"/>
    <property type="project" value="UniProtKB-ARBA"/>
</dbReference>
<dbReference type="InterPro" id="IPR013083">
    <property type="entry name" value="Znf_RING/FYVE/PHD"/>
</dbReference>
<evidence type="ECO:0000256" key="4">
    <source>
        <dbReference type="PROSITE-ProRule" id="PRU00175"/>
    </source>
</evidence>
<dbReference type="Gene3D" id="3.30.40.10">
    <property type="entry name" value="Zinc/RING finger domain, C3HC4 (zinc finger)"/>
    <property type="match status" value="1"/>
</dbReference>
<dbReference type="InterPro" id="IPR018957">
    <property type="entry name" value="Znf_C3HC4_RING-type"/>
</dbReference>
<protein>
    <recommendedName>
        <fullName evidence="5">RING-type domain-containing protein</fullName>
    </recommendedName>
</protein>
<dbReference type="GO" id="GO:0048471">
    <property type="term" value="C:perinuclear region of cytoplasm"/>
    <property type="evidence" value="ECO:0007669"/>
    <property type="project" value="TreeGrafter"/>
</dbReference>
<dbReference type="InterPro" id="IPR039320">
    <property type="entry name" value="RNF207"/>
</dbReference>
<keyword evidence="1" id="KW-0479">Metal-binding</keyword>
<comment type="caution">
    <text evidence="6">The sequence shown here is derived from an EMBL/GenBank/DDBJ whole genome shotgun (WGS) entry which is preliminary data.</text>
</comment>
<evidence type="ECO:0000259" key="5">
    <source>
        <dbReference type="PROSITE" id="PS50089"/>
    </source>
</evidence>
<organism evidence="6 7">
    <name type="scientific">Ignelater luminosus</name>
    <name type="common">Cucubano</name>
    <name type="synonym">Pyrophorus luminosus</name>
    <dbReference type="NCBI Taxonomy" id="2038154"/>
    <lineage>
        <taxon>Eukaryota</taxon>
        <taxon>Metazoa</taxon>
        <taxon>Ecdysozoa</taxon>
        <taxon>Arthropoda</taxon>
        <taxon>Hexapoda</taxon>
        <taxon>Insecta</taxon>
        <taxon>Pterygota</taxon>
        <taxon>Neoptera</taxon>
        <taxon>Endopterygota</taxon>
        <taxon>Coleoptera</taxon>
        <taxon>Polyphaga</taxon>
        <taxon>Elateriformia</taxon>
        <taxon>Elateroidea</taxon>
        <taxon>Elateridae</taxon>
        <taxon>Agrypninae</taxon>
        <taxon>Pyrophorini</taxon>
        <taxon>Ignelater</taxon>
    </lineage>
</organism>
<dbReference type="GO" id="GO:0030544">
    <property type="term" value="F:Hsp70 protein binding"/>
    <property type="evidence" value="ECO:0007669"/>
    <property type="project" value="InterPro"/>
</dbReference>
<dbReference type="GO" id="GO:0044325">
    <property type="term" value="F:transmembrane transporter binding"/>
    <property type="evidence" value="ECO:0007669"/>
    <property type="project" value="TreeGrafter"/>
</dbReference>
<evidence type="ECO:0000256" key="1">
    <source>
        <dbReference type="ARBA" id="ARBA00022723"/>
    </source>
</evidence>
<evidence type="ECO:0000313" key="7">
    <source>
        <dbReference type="Proteomes" id="UP000801492"/>
    </source>
</evidence>
<dbReference type="Proteomes" id="UP000801492">
    <property type="component" value="Unassembled WGS sequence"/>
</dbReference>
<gene>
    <name evidence="6" type="ORF">ILUMI_00929</name>
</gene>
<feature type="non-terminal residue" evidence="6">
    <location>
        <position position="119"/>
    </location>
</feature>
<keyword evidence="3" id="KW-0862">Zinc</keyword>
<keyword evidence="2 4" id="KW-0863">Zinc-finger</keyword>
<dbReference type="SUPFAM" id="SSF57850">
    <property type="entry name" value="RING/U-box"/>
    <property type="match status" value="1"/>
</dbReference>
<evidence type="ECO:0000313" key="6">
    <source>
        <dbReference type="EMBL" id="KAF2905250.1"/>
    </source>
</evidence>
<dbReference type="SMART" id="SM00184">
    <property type="entry name" value="RING"/>
    <property type="match status" value="1"/>
</dbReference>
<accession>A0A8K0GHY0</accession>
<name>A0A8K0GHY0_IGNLU</name>
<dbReference type="GO" id="GO:0008270">
    <property type="term" value="F:zinc ion binding"/>
    <property type="evidence" value="ECO:0007669"/>
    <property type="project" value="UniProtKB-KW"/>
</dbReference>
<reference evidence="6" key="1">
    <citation type="submission" date="2019-08" db="EMBL/GenBank/DDBJ databases">
        <title>The genome of the North American firefly Photinus pyralis.</title>
        <authorList>
            <consortium name="Photinus pyralis genome working group"/>
            <person name="Fallon T.R."/>
            <person name="Sander Lower S.E."/>
            <person name="Weng J.-K."/>
        </authorList>
    </citation>
    <scope>NUCLEOTIDE SEQUENCE</scope>
    <source>
        <strain evidence="6">TRF0915ILg1</strain>
        <tissue evidence="6">Whole body</tissue>
    </source>
</reference>